<evidence type="ECO:0000313" key="4">
    <source>
        <dbReference type="Proteomes" id="UP001139193"/>
    </source>
</evidence>
<reference evidence="3" key="1">
    <citation type="submission" date="2022-03" db="EMBL/GenBank/DDBJ databases">
        <title>Bacterial whole genome sequence for Hymenobacter sp. DH14.</title>
        <authorList>
            <person name="Le V."/>
        </authorList>
    </citation>
    <scope>NUCLEOTIDE SEQUENCE</scope>
    <source>
        <strain evidence="3">DH14</strain>
    </source>
</reference>
<dbReference type="Pfam" id="PF02321">
    <property type="entry name" value="OEP"/>
    <property type="match status" value="2"/>
</dbReference>
<organism evidence="3 4">
    <name type="scientific">Hymenobacter cyanobacteriorum</name>
    <dbReference type="NCBI Taxonomy" id="2926463"/>
    <lineage>
        <taxon>Bacteria</taxon>
        <taxon>Pseudomonadati</taxon>
        <taxon>Bacteroidota</taxon>
        <taxon>Cytophagia</taxon>
        <taxon>Cytophagales</taxon>
        <taxon>Hymenobacteraceae</taxon>
        <taxon>Hymenobacter</taxon>
    </lineage>
</organism>
<dbReference type="EMBL" id="JALBGC010000006">
    <property type="protein sequence ID" value="MCI1189693.1"/>
    <property type="molecule type" value="Genomic_DNA"/>
</dbReference>
<dbReference type="RefSeq" id="WP_241937907.1">
    <property type="nucleotide sequence ID" value="NZ_JALBGC010000006.1"/>
</dbReference>
<protein>
    <submittedName>
        <fullName evidence="3">TolC family protein</fullName>
    </submittedName>
</protein>
<feature type="signal peptide" evidence="2">
    <location>
        <begin position="1"/>
        <end position="26"/>
    </location>
</feature>
<keyword evidence="4" id="KW-1185">Reference proteome</keyword>
<dbReference type="PANTHER" id="PTHR30203:SF30">
    <property type="entry name" value="OUTER MEMBRANE PROTEIN-RELATED"/>
    <property type="match status" value="1"/>
</dbReference>
<dbReference type="PANTHER" id="PTHR30203">
    <property type="entry name" value="OUTER MEMBRANE CATION EFFLUX PROTEIN"/>
    <property type="match status" value="1"/>
</dbReference>
<sequence>MKLRNLFPLGQALVLAGLLAGPAAHAQQPRELPQQPRPLTLPQALQVAQANYPALRAKQAAVRAAQADVRTNRSAFLPQVSAQLQAVNSTMNQVRGAFIGGVAIPISGGIKTTDYNGATNFSSLGALVIEWPAVTFGRYRADEQRSEAAVSAAQADYDQAVFEYQTQVADAFLLALGAEKSVALQRANLQRAENLATVIRAGTRSGIRAGIDSATTNAEVGRARLQVLAARQQAREQRTRLAGLLGQPTQEVLLDSMQFYAHLPQTNAGPPAGDTARTNNPLLRAYARRITAGEAQVKLLSANKRPQLNLLASTWGRGSGVADATTDKGDFAINSSPSAGLPFKAYDYMLGATLTWRATELIHSGRAAQAQRIRVEQARADYDQQALQLATQQQNAALQVDLARQTALAAPLQLAAARQAYTQARARYDAGLDNLLVLTQAITVLNRAETDQALATNNLWRAVLLQGAASGNLGGLLGQL</sequence>
<dbReference type="InterPro" id="IPR003423">
    <property type="entry name" value="OMP_efflux"/>
</dbReference>
<name>A0A9X1VK48_9BACT</name>
<dbReference type="Gene3D" id="1.20.1600.10">
    <property type="entry name" value="Outer membrane efflux proteins (OEP)"/>
    <property type="match status" value="1"/>
</dbReference>
<dbReference type="SUPFAM" id="SSF56954">
    <property type="entry name" value="Outer membrane efflux proteins (OEP)"/>
    <property type="match status" value="1"/>
</dbReference>
<keyword evidence="2" id="KW-0732">Signal</keyword>
<dbReference type="AlphaFoldDB" id="A0A9X1VK48"/>
<evidence type="ECO:0000313" key="3">
    <source>
        <dbReference type="EMBL" id="MCI1189693.1"/>
    </source>
</evidence>
<dbReference type="Proteomes" id="UP001139193">
    <property type="component" value="Unassembled WGS sequence"/>
</dbReference>
<dbReference type="GO" id="GO:0015562">
    <property type="term" value="F:efflux transmembrane transporter activity"/>
    <property type="evidence" value="ECO:0007669"/>
    <property type="project" value="InterPro"/>
</dbReference>
<evidence type="ECO:0000256" key="2">
    <source>
        <dbReference type="SAM" id="SignalP"/>
    </source>
</evidence>
<comment type="similarity">
    <text evidence="1">Belongs to the outer membrane factor (OMF) (TC 1.B.17) family.</text>
</comment>
<comment type="caution">
    <text evidence="3">The sequence shown here is derived from an EMBL/GenBank/DDBJ whole genome shotgun (WGS) entry which is preliminary data.</text>
</comment>
<gene>
    <name evidence="3" type="ORF">MON38_19905</name>
</gene>
<accession>A0A9X1VK48</accession>
<proteinExistence type="inferred from homology"/>
<feature type="chain" id="PRO_5040732062" evidence="2">
    <location>
        <begin position="27"/>
        <end position="480"/>
    </location>
</feature>
<dbReference type="InterPro" id="IPR010131">
    <property type="entry name" value="MdtP/NodT-like"/>
</dbReference>
<evidence type="ECO:0000256" key="1">
    <source>
        <dbReference type="ARBA" id="ARBA00007613"/>
    </source>
</evidence>